<dbReference type="Proteomes" id="UP000271624">
    <property type="component" value="Unassembled WGS sequence"/>
</dbReference>
<name>A0A3S1B512_9CYAN</name>
<evidence type="ECO:0000313" key="2">
    <source>
        <dbReference type="Proteomes" id="UP000271624"/>
    </source>
</evidence>
<dbReference type="EMBL" id="RSCL01000009">
    <property type="protein sequence ID" value="RUT04971.1"/>
    <property type="molecule type" value="Genomic_DNA"/>
</dbReference>
<evidence type="ECO:0000313" key="1">
    <source>
        <dbReference type="EMBL" id="RUT04971.1"/>
    </source>
</evidence>
<organism evidence="1 2">
    <name type="scientific">Dulcicalothrix desertica PCC 7102</name>
    <dbReference type="NCBI Taxonomy" id="232991"/>
    <lineage>
        <taxon>Bacteria</taxon>
        <taxon>Bacillati</taxon>
        <taxon>Cyanobacteriota</taxon>
        <taxon>Cyanophyceae</taxon>
        <taxon>Nostocales</taxon>
        <taxon>Calotrichaceae</taxon>
        <taxon>Dulcicalothrix</taxon>
    </lineage>
</organism>
<gene>
    <name evidence="1" type="ORF">DSM106972_037920</name>
</gene>
<protein>
    <submittedName>
        <fullName evidence="1">Uncharacterized protein</fullName>
    </submittedName>
</protein>
<dbReference type="AlphaFoldDB" id="A0A3S1B512"/>
<keyword evidence="2" id="KW-1185">Reference proteome</keyword>
<comment type="caution">
    <text evidence="1">The sequence shown here is derived from an EMBL/GenBank/DDBJ whole genome shotgun (WGS) entry which is preliminary data.</text>
</comment>
<reference evidence="1" key="2">
    <citation type="journal article" date="2019" name="Genome Biol. Evol.">
        <title>Day and night: Metabolic profiles and evolutionary relationships of six axenic non-marine cyanobacteria.</title>
        <authorList>
            <person name="Will S.E."/>
            <person name="Henke P."/>
            <person name="Boedeker C."/>
            <person name="Huang S."/>
            <person name="Brinkmann H."/>
            <person name="Rohde M."/>
            <person name="Jarek M."/>
            <person name="Friedl T."/>
            <person name="Seufert S."/>
            <person name="Schumacher M."/>
            <person name="Overmann J."/>
            <person name="Neumann-Schaal M."/>
            <person name="Petersen J."/>
        </authorList>
    </citation>
    <scope>NUCLEOTIDE SEQUENCE [LARGE SCALE GENOMIC DNA]</scope>
    <source>
        <strain evidence="1">PCC 7102</strain>
    </source>
</reference>
<accession>A0A3S1B512</accession>
<reference evidence="1" key="1">
    <citation type="submission" date="2018-12" db="EMBL/GenBank/DDBJ databases">
        <authorList>
            <person name="Will S."/>
            <person name="Neumann-Schaal M."/>
            <person name="Henke P."/>
        </authorList>
    </citation>
    <scope>NUCLEOTIDE SEQUENCE</scope>
    <source>
        <strain evidence="1">PCC 7102</strain>
    </source>
</reference>
<proteinExistence type="predicted"/>
<sequence length="99" mass="11646">MQTQAEIQKPIAQAPFTPESIEQLFTTSTILQSKFITFTQSQPQIWEILYKQQNYTVTFYPDVYDEKPSLRLINFGEPLFEELLSAACKIFEYKRTNLK</sequence>